<accession>A0A7G9R1K2</accession>
<protein>
    <submittedName>
        <fullName evidence="4">GNAT family N-acetyltransferase</fullName>
    </submittedName>
</protein>
<evidence type="ECO:0000256" key="1">
    <source>
        <dbReference type="ARBA" id="ARBA00022679"/>
    </source>
</evidence>
<dbReference type="PROSITE" id="PS51186">
    <property type="entry name" value="GNAT"/>
    <property type="match status" value="1"/>
</dbReference>
<dbReference type="KEGG" id="pei:H9L10_15065"/>
<keyword evidence="2" id="KW-0012">Acyltransferase</keyword>
<keyword evidence="1 4" id="KW-0808">Transferase</keyword>
<evidence type="ECO:0000313" key="4">
    <source>
        <dbReference type="EMBL" id="QNN49477.1"/>
    </source>
</evidence>
<gene>
    <name evidence="4" type="ORF">H9L10_15065</name>
</gene>
<dbReference type="Pfam" id="PF00583">
    <property type="entry name" value="Acetyltransf_1"/>
    <property type="match status" value="1"/>
</dbReference>
<evidence type="ECO:0000313" key="5">
    <source>
        <dbReference type="Proteomes" id="UP000515976"/>
    </source>
</evidence>
<dbReference type="CDD" id="cd04301">
    <property type="entry name" value="NAT_SF"/>
    <property type="match status" value="1"/>
</dbReference>
<reference evidence="4 5" key="1">
    <citation type="submission" date="2020-08" db="EMBL/GenBank/DDBJ databases">
        <title>Genome sequence of Phycicoccus endophyticus JCM 31784T.</title>
        <authorList>
            <person name="Hyun D.-W."/>
            <person name="Bae J.-W."/>
        </authorList>
    </citation>
    <scope>NUCLEOTIDE SEQUENCE [LARGE SCALE GENOMIC DNA]</scope>
    <source>
        <strain evidence="4 5">JCM 31784</strain>
    </source>
</reference>
<organism evidence="4 5">
    <name type="scientific">Phycicoccus endophyticus</name>
    <dbReference type="NCBI Taxonomy" id="1690220"/>
    <lineage>
        <taxon>Bacteria</taxon>
        <taxon>Bacillati</taxon>
        <taxon>Actinomycetota</taxon>
        <taxon>Actinomycetes</taxon>
        <taxon>Micrococcales</taxon>
        <taxon>Intrasporangiaceae</taxon>
        <taxon>Phycicoccus</taxon>
    </lineage>
</organism>
<feature type="domain" description="N-acetyltransferase" evidence="3">
    <location>
        <begin position="3"/>
        <end position="161"/>
    </location>
</feature>
<dbReference type="SUPFAM" id="SSF55729">
    <property type="entry name" value="Acyl-CoA N-acyltransferases (Nat)"/>
    <property type="match status" value="1"/>
</dbReference>
<dbReference type="InterPro" id="IPR050832">
    <property type="entry name" value="Bact_Acetyltransf"/>
</dbReference>
<dbReference type="RefSeq" id="WP_166099305.1">
    <property type="nucleotide sequence ID" value="NZ_BMMY01000005.1"/>
</dbReference>
<keyword evidence="5" id="KW-1185">Reference proteome</keyword>
<proteinExistence type="predicted"/>
<dbReference type="InterPro" id="IPR000182">
    <property type="entry name" value="GNAT_dom"/>
</dbReference>
<dbReference type="PANTHER" id="PTHR43877:SF2">
    <property type="entry name" value="AMINOALKYLPHOSPHONATE N-ACETYLTRANSFERASE-RELATED"/>
    <property type="match status" value="1"/>
</dbReference>
<dbReference type="EMBL" id="CP060712">
    <property type="protein sequence ID" value="QNN49477.1"/>
    <property type="molecule type" value="Genomic_DNA"/>
</dbReference>
<evidence type="ECO:0000256" key="2">
    <source>
        <dbReference type="ARBA" id="ARBA00023315"/>
    </source>
</evidence>
<dbReference type="PANTHER" id="PTHR43877">
    <property type="entry name" value="AMINOALKYLPHOSPHONATE N-ACETYLTRANSFERASE-RELATED-RELATED"/>
    <property type="match status" value="1"/>
</dbReference>
<dbReference type="InterPro" id="IPR016181">
    <property type="entry name" value="Acyl_CoA_acyltransferase"/>
</dbReference>
<dbReference type="Gene3D" id="3.40.630.30">
    <property type="match status" value="1"/>
</dbReference>
<dbReference type="AlphaFoldDB" id="A0A7G9R1K2"/>
<dbReference type="GO" id="GO:0016747">
    <property type="term" value="F:acyltransferase activity, transferring groups other than amino-acyl groups"/>
    <property type="evidence" value="ECO:0007669"/>
    <property type="project" value="InterPro"/>
</dbReference>
<evidence type="ECO:0000259" key="3">
    <source>
        <dbReference type="PROSITE" id="PS51186"/>
    </source>
</evidence>
<dbReference type="Proteomes" id="UP000515976">
    <property type="component" value="Chromosome"/>
</dbReference>
<name>A0A7G9R1K2_9MICO</name>
<sequence>MQLVVRPAREGELAAVGALAVEAYAADGQITAEHPYAATLLDTASRARDAVLLVAVAGDAMLGTVTYVPPGTPFAEVGGPDEAEVRMLAVSPSARGRGVGRLLSDECVRRARADGCAALVLSSGSWMHAAHRLYERMGFVRTPERDWSPRPEVDLLAYRLPV</sequence>